<organism evidence="2 3">
    <name type="scientific">Parvibacter caecicola</name>
    <dbReference type="NCBI Taxonomy" id="747645"/>
    <lineage>
        <taxon>Bacteria</taxon>
        <taxon>Bacillati</taxon>
        <taxon>Actinomycetota</taxon>
        <taxon>Coriobacteriia</taxon>
        <taxon>Coriobacteriales</taxon>
        <taxon>Coriobacteriaceae</taxon>
        <taxon>Parvibacter</taxon>
    </lineage>
</organism>
<dbReference type="GeneID" id="93356954"/>
<dbReference type="RefSeq" id="WP_123185652.1">
    <property type="nucleotide sequence ID" value="NZ_JACHYA010000005.1"/>
</dbReference>
<dbReference type="CDD" id="cd00093">
    <property type="entry name" value="HTH_XRE"/>
    <property type="match status" value="1"/>
</dbReference>
<feature type="domain" description="HTH cro/C1-type" evidence="1">
    <location>
        <begin position="6"/>
        <end position="61"/>
    </location>
</feature>
<dbReference type="GO" id="GO:0003677">
    <property type="term" value="F:DNA binding"/>
    <property type="evidence" value="ECO:0007669"/>
    <property type="project" value="InterPro"/>
</dbReference>
<dbReference type="Gene3D" id="1.10.260.40">
    <property type="entry name" value="lambda repressor-like DNA-binding domains"/>
    <property type="match status" value="1"/>
</dbReference>
<proteinExistence type="predicted"/>
<evidence type="ECO:0000313" key="2">
    <source>
        <dbReference type="EMBL" id="MBB3171769.1"/>
    </source>
</evidence>
<dbReference type="SMART" id="SM00530">
    <property type="entry name" value="HTH_XRE"/>
    <property type="match status" value="1"/>
</dbReference>
<accession>A0A7W5D2L3</accession>
<dbReference type="InterPro" id="IPR001387">
    <property type="entry name" value="Cro/C1-type_HTH"/>
</dbReference>
<dbReference type="AlphaFoldDB" id="A0A7W5D2L3"/>
<evidence type="ECO:0000259" key="1">
    <source>
        <dbReference type="PROSITE" id="PS50943"/>
    </source>
</evidence>
<dbReference type="InterPro" id="IPR010982">
    <property type="entry name" value="Lambda_DNA-bd_dom_sf"/>
</dbReference>
<name>A0A7W5D2L3_9ACTN</name>
<dbReference type="SUPFAM" id="SSF47413">
    <property type="entry name" value="lambda repressor-like DNA-binding domains"/>
    <property type="match status" value="1"/>
</dbReference>
<reference evidence="2 3" key="1">
    <citation type="submission" date="2020-08" db="EMBL/GenBank/DDBJ databases">
        <title>Sequencing the genomes of 1000 actinobacteria strains.</title>
        <authorList>
            <person name="Klenk H.-P."/>
        </authorList>
    </citation>
    <scope>NUCLEOTIDE SEQUENCE [LARGE SCALE GENOMIC DNA]</scope>
    <source>
        <strain evidence="2 3">DSM 22242</strain>
    </source>
</reference>
<comment type="caution">
    <text evidence="2">The sequence shown here is derived from an EMBL/GenBank/DDBJ whole genome shotgun (WGS) entry which is preliminary data.</text>
</comment>
<evidence type="ECO:0000313" key="3">
    <source>
        <dbReference type="Proteomes" id="UP000530850"/>
    </source>
</evidence>
<gene>
    <name evidence="2" type="ORF">FHR31_001595</name>
</gene>
<dbReference type="PROSITE" id="PS50943">
    <property type="entry name" value="HTH_CROC1"/>
    <property type="match status" value="1"/>
</dbReference>
<protein>
    <submittedName>
        <fullName evidence="2">Transcriptional regulator with XRE-family HTH domain</fullName>
    </submittedName>
</protein>
<dbReference type="Proteomes" id="UP000530850">
    <property type="component" value="Unassembled WGS sequence"/>
</dbReference>
<dbReference type="EMBL" id="JACHYA010000005">
    <property type="protein sequence ID" value="MBB3171769.1"/>
    <property type="molecule type" value="Genomic_DNA"/>
</dbReference>
<sequence length="67" mass="7145">MGGKKLKRIRMERGMTRRQVEDVTGISQGTIMSLECGKTTGGNIGTAVALAKCYGVTVDELLADDGR</sequence>
<dbReference type="Pfam" id="PF01381">
    <property type="entry name" value="HTH_3"/>
    <property type="match status" value="1"/>
</dbReference>